<dbReference type="InterPro" id="IPR031582">
    <property type="entry name" value="TadF"/>
</dbReference>
<evidence type="ECO:0000313" key="2">
    <source>
        <dbReference type="EMBL" id="CZF80678.1"/>
    </source>
</evidence>
<feature type="transmembrane region" description="Helical" evidence="1">
    <location>
        <begin position="12"/>
        <end position="35"/>
    </location>
</feature>
<reference evidence="3" key="1">
    <citation type="submission" date="2016-02" db="EMBL/GenBank/DDBJ databases">
        <authorList>
            <person name="Rodrigo-Torres Lidia"/>
            <person name="Arahal R.David."/>
        </authorList>
    </citation>
    <scope>NUCLEOTIDE SEQUENCE [LARGE SCALE GENOMIC DNA]</scope>
    <source>
        <strain evidence="3">CECT 8713</strain>
    </source>
</reference>
<keyword evidence="1" id="KW-0812">Transmembrane</keyword>
<name>A0A128F1K5_9GAMM</name>
<evidence type="ECO:0000256" key="1">
    <source>
        <dbReference type="SAM" id="Phobius"/>
    </source>
</evidence>
<dbReference type="RefSeq" id="WP_084387678.1">
    <property type="nucleotide sequence ID" value="NZ_CAWRCI010000011.1"/>
</dbReference>
<keyword evidence="1" id="KW-1133">Transmembrane helix</keyword>
<gene>
    <name evidence="2" type="ORF">GMA8713_01550</name>
</gene>
<dbReference type="AlphaFoldDB" id="A0A128F1K5"/>
<dbReference type="Proteomes" id="UP000073601">
    <property type="component" value="Unassembled WGS sequence"/>
</dbReference>
<dbReference type="Pfam" id="PF16964">
    <property type="entry name" value="TadF"/>
    <property type="match status" value="1"/>
</dbReference>
<dbReference type="EMBL" id="FIZY01000011">
    <property type="protein sequence ID" value="CZF80678.1"/>
    <property type="molecule type" value="Genomic_DNA"/>
</dbReference>
<organism evidence="2 3">
    <name type="scientific">Grimontia marina</name>
    <dbReference type="NCBI Taxonomy" id="646534"/>
    <lineage>
        <taxon>Bacteria</taxon>
        <taxon>Pseudomonadati</taxon>
        <taxon>Pseudomonadota</taxon>
        <taxon>Gammaproteobacteria</taxon>
        <taxon>Vibrionales</taxon>
        <taxon>Vibrionaceae</taxon>
        <taxon>Grimontia</taxon>
    </lineage>
</organism>
<keyword evidence="3" id="KW-1185">Reference proteome</keyword>
<protein>
    <submittedName>
        <fullName evidence="2">Uncharacterized protein</fullName>
    </submittedName>
</protein>
<evidence type="ECO:0000313" key="3">
    <source>
        <dbReference type="Proteomes" id="UP000073601"/>
    </source>
</evidence>
<proteinExistence type="predicted"/>
<sequence length="184" mass="20851">MTSLANKQRGVFTIELVLVLIGFSLILVFTMDVVAKQSIKGKLDRLSYSLASLIKERTQLFDGDETITYDEATKGMDLVSKSLKDTIGDFEASRLGLYIEQQQFDDNKQPISPVVNVHRFSLGQYACQPDTALSDMTDMSPITQFDNKLTLYQVTICYRSKNWYGDIVGEKFERVRSNSMSFGR</sequence>
<accession>A0A128F1K5</accession>
<dbReference type="OrthoDB" id="5876198at2"/>
<keyword evidence="1" id="KW-0472">Membrane</keyword>